<protein>
    <submittedName>
        <fullName evidence="8">Cytochrome P450</fullName>
    </submittedName>
</protein>
<dbReference type="Proteomes" id="UP001218218">
    <property type="component" value="Unassembled WGS sequence"/>
</dbReference>
<dbReference type="EMBL" id="JARIHO010000035">
    <property type="protein sequence ID" value="KAJ7331409.1"/>
    <property type="molecule type" value="Genomic_DNA"/>
</dbReference>
<organism evidence="8 9">
    <name type="scientific">Mycena albidolilacea</name>
    <dbReference type="NCBI Taxonomy" id="1033008"/>
    <lineage>
        <taxon>Eukaryota</taxon>
        <taxon>Fungi</taxon>
        <taxon>Dikarya</taxon>
        <taxon>Basidiomycota</taxon>
        <taxon>Agaricomycotina</taxon>
        <taxon>Agaricomycetes</taxon>
        <taxon>Agaricomycetidae</taxon>
        <taxon>Agaricales</taxon>
        <taxon>Marasmiineae</taxon>
        <taxon>Mycenaceae</taxon>
        <taxon>Mycena</taxon>
    </lineage>
</organism>
<dbReference type="AlphaFoldDB" id="A0AAD6ZNR2"/>
<dbReference type="Pfam" id="PF00067">
    <property type="entry name" value="p450"/>
    <property type="match status" value="1"/>
</dbReference>
<keyword evidence="7" id="KW-0812">Transmembrane</keyword>
<evidence type="ECO:0000313" key="8">
    <source>
        <dbReference type="EMBL" id="KAJ7331409.1"/>
    </source>
</evidence>
<evidence type="ECO:0000256" key="1">
    <source>
        <dbReference type="ARBA" id="ARBA00001971"/>
    </source>
</evidence>
<evidence type="ECO:0000256" key="6">
    <source>
        <dbReference type="PIRSR" id="PIRSR602403-1"/>
    </source>
</evidence>
<dbReference type="Gene3D" id="1.10.630.10">
    <property type="entry name" value="Cytochrome P450"/>
    <property type="match status" value="1"/>
</dbReference>
<evidence type="ECO:0000256" key="7">
    <source>
        <dbReference type="SAM" id="Phobius"/>
    </source>
</evidence>
<dbReference type="PANTHER" id="PTHR24304:SF2">
    <property type="entry name" value="24-HYDROXYCHOLESTEROL 7-ALPHA-HYDROXYLASE"/>
    <property type="match status" value="1"/>
</dbReference>
<dbReference type="PRINTS" id="PR00465">
    <property type="entry name" value="EP450IV"/>
</dbReference>
<evidence type="ECO:0000256" key="5">
    <source>
        <dbReference type="ARBA" id="ARBA00023004"/>
    </source>
</evidence>
<evidence type="ECO:0000256" key="2">
    <source>
        <dbReference type="ARBA" id="ARBA00010617"/>
    </source>
</evidence>
<keyword evidence="3 6" id="KW-0349">Heme</keyword>
<comment type="similarity">
    <text evidence="2">Belongs to the cytochrome P450 family.</text>
</comment>
<gene>
    <name evidence="8" type="ORF">DFH08DRAFT_1083912</name>
</gene>
<accession>A0AAD6ZNR2</accession>
<sequence>MTLADFLGEYSPYAISALLAIPSFAFAWHVLVTRRSYADEPPLEAGWIPWLGAGLQMRQMEKFALANYRKHGLTFAAYAAGQRFVFSEDLAVHRSVVSSKNFGANQLMVDIQMRFLGAERPTTAEEEASCVPVLHTQLTGKPLSHLRTAFLEQLITAIDDFKDLGVVDLIPLMRETIFKCTLRAIFGRNFPADEALLPFEAWDRGLQNLISGSKDDAAVEGLRVLEELVGNYLQDNILETEPVIQGQWNNLERLGTPFHLRVKFVALGFLWAAAANVAPVSSWAMAFIYNDPALAARLRSELATADKSLELEALYEKGAPSAQWVAQEAIRLTMLGSIVRPAASAATIEGSFGPVRVRKGDLMMCTSWSMHRRFENPEEFIWDRLKPIPGEDVSKQLYMAFGGGLRPCVGKSFAYTEIKMLTLAMLERYDVEPITPFPRLVKTDRIGVGTMEPSHAWKVRLVPRSSF</sequence>
<dbReference type="SUPFAM" id="SSF48264">
    <property type="entry name" value="Cytochrome P450"/>
    <property type="match status" value="1"/>
</dbReference>
<evidence type="ECO:0000313" key="9">
    <source>
        <dbReference type="Proteomes" id="UP001218218"/>
    </source>
</evidence>
<keyword evidence="5 6" id="KW-0408">Iron</keyword>
<dbReference type="GO" id="GO:0016705">
    <property type="term" value="F:oxidoreductase activity, acting on paired donors, with incorporation or reduction of molecular oxygen"/>
    <property type="evidence" value="ECO:0007669"/>
    <property type="project" value="InterPro"/>
</dbReference>
<comment type="caution">
    <text evidence="8">The sequence shown here is derived from an EMBL/GenBank/DDBJ whole genome shotgun (WGS) entry which is preliminary data.</text>
</comment>
<name>A0AAD6ZNR2_9AGAR</name>
<dbReference type="PANTHER" id="PTHR24304">
    <property type="entry name" value="CYTOCHROME P450 FAMILY 7"/>
    <property type="match status" value="1"/>
</dbReference>
<dbReference type="GO" id="GO:0005506">
    <property type="term" value="F:iron ion binding"/>
    <property type="evidence" value="ECO:0007669"/>
    <property type="project" value="InterPro"/>
</dbReference>
<feature type="transmembrane region" description="Helical" evidence="7">
    <location>
        <begin position="264"/>
        <end position="289"/>
    </location>
</feature>
<evidence type="ECO:0000256" key="3">
    <source>
        <dbReference type="ARBA" id="ARBA00022617"/>
    </source>
</evidence>
<feature type="binding site" description="axial binding residue" evidence="6">
    <location>
        <position position="408"/>
    </location>
    <ligand>
        <name>heme</name>
        <dbReference type="ChEBI" id="CHEBI:30413"/>
    </ligand>
    <ligandPart>
        <name>Fe</name>
        <dbReference type="ChEBI" id="CHEBI:18248"/>
    </ligandPart>
</feature>
<evidence type="ECO:0000256" key="4">
    <source>
        <dbReference type="ARBA" id="ARBA00022723"/>
    </source>
</evidence>
<dbReference type="InterPro" id="IPR036396">
    <property type="entry name" value="Cyt_P450_sf"/>
</dbReference>
<keyword evidence="9" id="KW-1185">Reference proteome</keyword>
<dbReference type="InterPro" id="IPR001128">
    <property type="entry name" value="Cyt_P450"/>
</dbReference>
<dbReference type="GO" id="GO:0008395">
    <property type="term" value="F:steroid hydroxylase activity"/>
    <property type="evidence" value="ECO:0007669"/>
    <property type="project" value="TreeGrafter"/>
</dbReference>
<keyword evidence="7" id="KW-1133">Transmembrane helix</keyword>
<keyword evidence="4 6" id="KW-0479">Metal-binding</keyword>
<comment type="cofactor">
    <cofactor evidence="1 6">
        <name>heme</name>
        <dbReference type="ChEBI" id="CHEBI:30413"/>
    </cofactor>
</comment>
<feature type="transmembrane region" description="Helical" evidence="7">
    <location>
        <begin position="12"/>
        <end position="32"/>
    </location>
</feature>
<keyword evidence="7" id="KW-0472">Membrane</keyword>
<dbReference type="InterPro" id="IPR050529">
    <property type="entry name" value="CYP450_sterol_14alpha_dmase"/>
</dbReference>
<reference evidence="8" key="1">
    <citation type="submission" date="2023-03" db="EMBL/GenBank/DDBJ databases">
        <title>Massive genome expansion in bonnet fungi (Mycena s.s.) driven by repeated elements and novel gene families across ecological guilds.</title>
        <authorList>
            <consortium name="Lawrence Berkeley National Laboratory"/>
            <person name="Harder C.B."/>
            <person name="Miyauchi S."/>
            <person name="Viragh M."/>
            <person name="Kuo A."/>
            <person name="Thoen E."/>
            <person name="Andreopoulos B."/>
            <person name="Lu D."/>
            <person name="Skrede I."/>
            <person name="Drula E."/>
            <person name="Henrissat B."/>
            <person name="Morin E."/>
            <person name="Kohler A."/>
            <person name="Barry K."/>
            <person name="LaButti K."/>
            <person name="Morin E."/>
            <person name="Salamov A."/>
            <person name="Lipzen A."/>
            <person name="Mereny Z."/>
            <person name="Hegedus B."/>
            <person name="Baldrian P."/>
            <person name="Stursova M."/>
            <person name="Weitz H."/>
            <person name="Taylor A."/>
            <person name="Grigoriev I.V."/>
            <person name="Nagy L.G."/>
            <person name="Martin F."/>
            <person name="Kauserud H."/>
        </authorList>
    </citation>
    <scope>NUCLEOTIDE SEQUENCE</scope>
    <source>
        <strain evidence="8">CBHHK002</strain>
    </source>
</reference>
<dbReference type="GO" id="GO:0020037">
    <property type="term" value="F:heme binding"/>
    <property type="evidence" value="ECO:0007669"/>
    <property type="project" value="InterPro"/>
</dbReference>
<dbReference type="InterPro" id="IPR002403">
    <property type="entry name" value="Cyt_P450_E_grp-IV"/>
</dbReference>
<proteinExistence type="inferred from homology"/>